<dbReference type="Proteomes" id="UP000308730">
    <property type="component" value="Unassembled WGS sequence"/>
</dbReference>
<dbReference type="OrthoDB" id="27483at2759"/>
<evidence type="ECO:0000313" key="2">
    <source>
        <dbReference type="Proteomes" id="UP000308730"/>
    </source>
</evidence>
<keyword evidence="2" id="KW-1185">Reference proteome</keyword>
<dbReference type="AlphaFoldDB" id="A0A4S4MCI0"/>
<reference evidence="1 2" key="1">
    <citation type="submission" date="2019-02" db="EMBL/GenBank/DDBJ databases">
        <title>Genome sequencing of the rare red list fungi Antrodiella citrinella (Flaviporus citrinellus).</title>
        <authorList>
            <person name="Buettner E."/>
            <person name="Kellner H."/>
        </authorList>
    </citation>
    <scope>NUCLEOTIDE SEQUENCE [LARGE SCALE GENOMIC DNA]</scope>
    <source>
        <strain evidence="1 2">DSM 108506</strain>
    </source>
</reference>
<comment type="caution">
    <text evidence="1">The sequence shown here is derived from an EMBL/GenBank/DDBJ whole genome shotgun (WGS) entry which is preliminary data.</text>
</comment>
<evidence type="ECO:0000313" key="1">
    <source>
        <dbReference type="EMBL" id="THH23202.1"/>
    </source>
</evidence>
<evidence type="ECO:0008006" key="3">
    <source>
        <dbReference type="Google" id="ProtNLM"/>
    </source>
</evidence>
<dbReference type="PANTHER" id="PTHR33099">
    <property type="entry name" value="FE2OG DIOXYGENASE DOMAIN-CONTAINING PROTEIN"/>
    <property type="match status" value="1"/>
</dbReference>
<protein>
    <recommendedName>
        <fullName evidence="3">Prolyl 4-hydroxylase alpha subunit Fe(2+) 2OG dioxygenase domain-containing protein</fullName>
    </recommendedName>
</protein>
<name>A0A4S4MCI0_9APHY</name>
<proteinExistence type="predicted"/>
<gene>
    <name evidence="1" type="ORF">EUX98_g7979</name>
</gene>
<dbReference type="EMBL" id="SGPM01000380">
    <property type="protein sequence ID" value="THH23202.1"/>
    <property type="molecule type" value="Genomic_DNA"/>
</dbReference>
<dbReference type="PANTHER" id="PTHR33099:SF7">
    <property type="entry name" value="MYND-TYPE DOMAIN-CONTAINING PROTEIN"/>
    <property type="match status" value="1"/>
</dbReference>
<organism evidence="1 2">
    <name type="scientific">Antrodiella citrinella</name>
    <dbReference type="NCBI Taxonomy" id="2447956"/>
    <lineage>
        <taxon>Eukaryota</taxon>
        <taxon>Fungi</taxon>
        <taxon>Dikarya</taxon>
        <taxon>Basidiomycota</taxon>
        <taxon>Agaricomycotina</taxon>
        <taxon>Agaricomycetes</taxon>
        <taxon>Polyporales</taxon>
        <taxon>Steccherinaceae</taxon>
        <taxon>Antrodiella</taxon>
    </lineage>
</organism>
<accession>A0A4S4MCI0</accession>
<sequence>MNVVNSYCAIKARNGLFDSAKIVNEHEGLCIGYVAFYGDVEHEVAKVKSGYRVTLTYNLYSTPSSPAVSRNVPESTVQLTKKHDGKKLSLYNNLLKGADAELMDIARQLHLTASLHLYYSIEEEVMQEFNDNADKEWEERDGVMIDFLPQDNAGEVETSSYAIEYLLANGGKKVSDSGWTKHADMVVTWVTELNNRTRHETPFVAYGNYAELEYAYGSLCMVLEVGPYGHREMSL</sequence>